<dbReference type="InterPro" id="IPR008902">
    <property type="entry name" value="Rhamnosid_concanavalin"/>
</dbReference>
<feature type="non-terminal residue" evidence="3">
    <location>
        <position position="339"/>
    </location>
</feature>
<evidence type="ECO:0000313" key="3">
    <source>
        <dbReference type="EMBL" id="GAG86976.1"/>
    </source>
</evidence>
<dbReference type="Gene3D" id="2.60.120.260">
    <property type="entry name" value="Galactose-binding domain-like"/>
    <property type="match status" value="2"/>
</dbReference>
<dbReference type="PANTHER" id="PTHR33307:SF6">
    <property type="entry name" value="ALPHA-RHAMNOSIDASE (EUROFUNG)-RELATED"/>
    <property type="match status" value="1"/>
</dbReference>
<proteinExistence type="predicted"/>
<dbReference type="InterPro" id="IPR013737">
    <property type="entry name" value="Bac_rhamnosid_N"/>
</dbReference>
<sequence>KCFWKVRVWDKYGKASPWSEPATFEMGLLKESDWQGKWIGAKKEISSPLLRKEFKINKKIKNARAYISGLGWYELYINGKKVSDNVLDPAMTNYHKHIFYATHDVTDMLTKGQNAVAVMLGNGWYSQPGRERYGSSPKLLAQMNIEFTNGDTMSIKTDTGWNASAGPITGNSIQGGETYDARLEKAGWTKAGYDDSTWNTTITKNAPGGKMVSQLMPPIKVNQTFEPVKLTNPKTGVYVYDLGQVFSGWAKIRFKGPRGVRVTIKYSERIYPDSGLLDKRSHPTPAETDYYILKGDPAGEVYEPRFTFHPFRYVQLENYPGTPTPKDLQGKVVHSAVDT</sequence>
<dbReference type="Pfam" id="PF25788">
    <property type="entry name" value="Ig_Rha78A_N"/>
    <property type="match status" value="1"/>
</dbReference>
<gene>
    <name evidence="3" type="ORF">S01H4_22375</name>
</gene>
<dbReference type="PANTHER" id="PTHR33307">
    <property type="entry name" value="ALPHA-RHAMNOSIDASE (EUROFUNG)"/>
    <property type="match status" value="1"/>
</dbReference>
<dbReference type="Pfam" id="PF05592">
    <property type="entry name" value="Bac_rhamnosid"/>
    <property type="match status" value="1"/>
</dbReference>
<evidence type="ECO:0000259" key="1">
    <source>
        <dbReference type="Pfam" id="PF05592"/>
    </source>
</evidence>
<evidence type="ECO:0008006" key="4">
    <source>
        <dbReference type="Google" id="ProtNLM"/>
    </source>
</evidence>
<protein>
    <recommendedName>
        <fullName evidence="4">Bacterial alpha-L-rhamnosidase N-terminal domain-containing protein</fullName>
    </recommendedName>
</protein>
<dbReference type="AlphaFoldDB" id="X1CRV8"/>
<dbReference type="InterPro" id="IPR013783">
    <property type="entry name" value="Ig-like_fold"/>
</dbReference>
<dbReference type="Pfam" id="PF08531">
    <property type="entry name" value="Bac_rhamnosid_N"/>
    <property type="match status" value="1"/>
</dbReference>
<reference evidence="3" key="1">
    <citation type="journal article" date="2014" name="Front. Microbiol.">
        <title>High frequency of phylogenetically diverse reductive dehalogenase-homologous genes in deep subseafloor sedimentary metagenomes.</title>
        <authorList>
            <person name="Kawai M."/>
            <person name="Futagami T."/>
            <person name="Toyoda A."/>
            <person name="Takaki Y."/>
            <person name="Nishi S."/>
            <person name="Hori S."/>
            <person name="Arai W."/>
            <person name="Tsubouchi T."/>
            <person name="Morono Y."/>
            <person name="Uchiyama I."/>
            <person name="Ito T."/>
            <person name="Fujiyama A."/>
            <person name="Inagaki F."/>
            <person name="Takami H."/>
        </authorList>
    </citation>
    <scope>NUCLEOTIDE SEQUENCE</scope>
    <source>
        <strain evidence="3">Expedition CK06-06</strain>
    </source>
</reference>
<dbReference type="Gene3D" id="2.60.40.10">
    <property type="entry name" value="Immunoglobulins"/>
    <property type="match status" value="1"/>
</dbReference>
<feature type="domain" description="Bacterial alpha-L-rhamnosidase N-terminal" evidence="2">
    <location>
        <begin position="58"/>
        <end position="222"/>
    </location>
</feature>
<comment type="caution">
    <text evidence="3">The sequence shown here is derived from an EMBL/GenBank/DDBJ whole genome shotgun (WGS) entry which is preliminary data.</text>
</comment>
<dbReference type="EMBL" id="BART01010246">
    <property type="protein sequence ID" value="GAG86976.1"/>
    <property type="molecule type" value="Genomic_DNA"/>
</dbReference>
<name>X1CRV8_9ZZZZ</name>
<evidence type="ECO:0000259" key="2">
    <source>
        <dbReference type="Pfam" id="PF08531"/>
    </source>
</evidence>
<organism evidence="3">
    <name type="scientific">marine sediment metagenome</name>
    <dbReference type="NCBI Taxonomy" id="412755"/>
    <lineage>
        <taxon>unclassified sequences</taxon>
        <taxon>metagenomes</taxon>
        <taxon>ecological metagenomes</taxon>
    </lineage>
</organism>
<feature type="domain" description="Alpha-L-rhamnosidase concanavalin-like" evidence="1">
    <location>
        <begin position="234"/>
        <end position="334"/>
    </location>
</feature>
<feature type="non-terminal residue" evidence="3">
    <location>
        <position position="1"/>
    </location>
</feature>
<accession>X1CRV8</accession>
<dbReference type="InterPro" id="IPR016007">
    <property type="entry name" value="Alpha_rhamnosid"/>
</dbReference>